<organism evidence="1 2">
    <name type="scientific">Gigaspora rosea</name>
    <dbReference type="NCBI Taxonomy" id="44941"/>
    <lineage>
        <taxon>Eukaryota</taxon>
        <taxon>Fungi</taxon>
        <taxon>Fungi incertae sedis</taxon>
        <taxon>Mucoromycota</taxon>
        <taxon>Glomeromycotina</taxon>
        <taxon>Glomeromycetes</taxon>
        <taxon>Diversisporales</taxon>
        <taxon>Gigasporaceae</taxon>
        <taxon>Gigaspora</taxon>
    </lineage>
</organism>
<sequence>MCLEKREADSKRLGKIWEHICKIAPRVAETSASTSENSSLDEAFSSIPPPVTYAPDASVSTGVTHVGGFWPLKKVERWSEFRTNVANFDFSGEAKFRAPAFCDGISVRVESDVDTAVGVNICKIMNQLLGPQFVFGKQKNSNFGQDPTISRIIPDYTCRYFSNDDDAGQIIFPIEVVKGLINDEGLSLESTHARDSLRQIYNYMIAVESQYGVLSSYNYHWFLQRPKESPTDLNISEAIPLASTNPTVLKAYANFIRLEIFCMRI</sequence>
<dbReference type="AlphaFoldDB" id="A0A397UV51"/>
<evidence type="ECO:0000313" key="2">
    <source>
        <dbReference type="Proteomes" id="UP000266673"/>
    </source>
</evidence>
<protein>
    <submittedName>
        <fullName evidence="1">Uncharacterized protein</fullName>
    </submittedName>
</protein>
<name>A0A397UV51_9GLOM</name>
<accession>A0A397UV51</accession>
<dbReference type="STRING" id="44941.A0A397UV51"/>
<evidence type="ECO:0000313" key="1">
    <source>
        <dbReference type="EMBL" id="RIB12589.1"/>
    </source>
</evidence>
<dbReference type="Proteomes" id="UP000266673">
    <property type="component" value="Unassembled WGS sequence"/>
</dbReference>
<proteinExistence type="predicted"/>
<dbReference type="EMBL" id="QKWP01001008">
    <property type="protein sequence ID" value="RIB12589.1"/>
    <property type="molecule type" value="Genomic_DNA"/>
</dbReference>
<gene>
    <name evidence="1" type="ORF">C2G38_13384</name>
</gene>
<dbReference type="OrthoDB" id="2156052at2759"/>
<reference evidence="1 2" key="1">
    <citation type="submission" date="2018-06" db="EMBL/GenBank/DDBJ databases">
        <title>Comparative genomics reveals the genomic features of Rhizophagus irregularis, R. cerebriforme, R. diaphanum and Gigaspora rosea, and their symbiotic lifestyle signature.</title>
        <authorList>
            <person name="Morin E."/>
            <person name="San Clemente H."/>
            <person name="Chen E.C.H."/>
            <person name="De La Providencia I."/>
            <person name="Hainaut M."/>
            <person name="Kuo A."/>
            <person name="Kohler A."/>
            <person name="Murat C."/>
            <person name="Tang N."/>
            <person name="Roy S."/>
            <person name="Loubradou J."/>
            <person name="Henrissat B."/>
            <person name="Grigoriev I.V."/>
            <person name="Corradi N."/>
            <person name="Roux C."/>
            <person name="Martin F.M."/>
        </authorList>
    </citation>
    <scope>NUCLEOTIDE SEQUENCE [LARGE SCALE GENOMIC DNA]</scope>
    <source>
        <strain evidence="1 2">DAOM 194757</strain>
    </source>
</reference>
<keyword evidence="2" id="KW-1185">Reference proteome</keyword>
<comment type="caution">
    <text evidence="1">The sequence shown here is derived from an EMBL/GenBank/DDBJ whole genome shotgun (WGS) entry which is preliminary data.</text>
</comment>